<protein>
    <recommendedName>
        <fullName evidence="3">phospholipase D</fullName>
        <ecNumber evidence="3">3.1.4.4</ecNumber>
    </recommendedName>
</protein>
<evidence type="ECO:0000256" key="2">
    <source>
        <dbReference type="ARBA" id="ARBA00008664"/>
    </source>
</evidence>
<comment type="similarity">
    <text evidence="2">Belongs to the phospholipase D family.</text>
</comment>
<dbReference type="CDD" id="cd09116">
    <property type="entry name" value="PLDc_Nuc_like"/>
    <property type="match status" value="1"/>
</dbReference>
<keyword evidence="9" id="KW-1185">Reference proteome</keyword>
<organism evidence="8 9">
    <name type="scientific">Okeanomitos corallinicola TIOX110</name>
    <dbReference type="NCBI Taxonomy" id="3133117"/>
    <lineage>
        <taxon>Bacteria</taxon>
        <taxon>Bacillati</taxon>
        <taxon>Cyanobacteriota</taxon>
        <taxon>Cyanophyceae</taxon>
        <taxon>Nostocales</taxon>
        <taxon>Aphanizomenonaceae</taxon>
        <taxon>Okeanomitos</taxon>
    </lineage>
</organism>
<dbReference type="PANTHER" id="PTHR43856:SF1">
    <property type="entry name" value="MITOCHONDRIAL CARDIOLIPIN HYDROLASE"/>
    <property type="match status" value="1"/>
</dbReference>
<evidence type="ECO:0000256" key="5">
    <source>
        <dbReference type="ARBA" id="ARBA00022963"/>
    </source>
</evidence>
<evidence type="ECO:0000256" key="3">
    <source>
        <dbReference type="ARBA" id="ARBA00012027"/>
    </source>
</evidence>
<dbReference type="Gene3D" id="1.10.150.320">
    <property type="entry name" value="Photosystem II 12 kDa extrinsic protein"/>
    <property type="match status" value="1"/>
</dbReference>
<dbReference type="CDD" id="cd09173">
    <property type="entry name" value="PLDc_Nuc_like_unchar1_2"/>
    <property type="match status" value="1"/>
</dbReference>
<keyword evidence="5" id="KW-0442">Lipid degradation</keyword>
<dbReference type="PANTHER" id="PTHR43856">
    <property type="entry name" value="CARDIOLIPIN HYDROLASE"/>
    <property type="match status" value="1"/>
</dbReference>
<dbReference type="SUPFAM" id="SSF56024">
    <property type="entry name" value="Phospholipase D/nuclease"/>
    <property type="match status" value="2"/>
</dbReference>
<dbReference type="InterPro" id="IPR018247">
    <property type="entry name" value="EF_Hand_1_Ca_BS"/>
</dbReference>
<evidence type="ECO:0000256" key="4">
    <source>
        <dbReference type="ARBA" id="ARBA00022801"/>
    </source>
</evidence>
<dbReference type="RefSeq" id="WP_353930135.1">
    <property type="nucleotide sequence ID" value="NZ_CP150886.1"/>
</dbReference>
<reference evidence="8 9" key="1">
    <citation type="submission" date="2024-04" db="EMBL/GenBank/DDBJ databases">
        <title>Okeanomitos corallinicola gen. &amp; sp. nov. (Nostocales, Cyanobacteria), a new toxic marine heterocyst-forming cyanobacterium from a coral reef.</title>
        <authorList>
            <person name="Li H."/>
            <person name="Li R."/>
            <person name="Kang J."/>
            <person name="Hii K.S."/>
            <person name="Mohamed H.F."/>
            <person name="Xu X."/>
            <person name="Luo Z."/>
        </authorList>
    </citation>
    <scope>NUCLEOTIDE SEQUENCE [LARGE SCALE GENOMIC DNA]</scope>
    <source>
        <strain evidence="8 9">TIOX110</strain>
    </source>
</reference>
<dbReference type="EMBL" id="CP150886">
    <property type="protein sequence ID" value="WZB87221.1"/>
    <property type="molecule type" value="Genomic_DNA"/>
</dbReference>
<dbReference type="InterPro" id="IPR051406">
    <property type="entry name" value="PLD_domain"/>
</dbReference>
<dbReference type="Gene3D" id="3.30.870.10">
    <property type="entry name" value="Endonuclease Chain A"/>
    <property type="match status" value="2"/>
</dbReference>
<evidence type="ECO:0000259" key="7">
    <source>
        <dbReference type="PROSITE" id="PS50035"/>
    </source>
</evidence>
<dbReference type="InterPro" id="IPR001736">
    <property type="entry name" value="PLipase_D/transphosphatidylase"/>
</dbReference>
<comment type="catalytic activity">
    <reaction evidence="1">
        <text>a 1,2-diacyl-sn-glycero-3-phosphocholine + H2O = a 1,2-diacyl-sn-glycero-3-phosphate + choline + H(+)</text>
        <dbReference type="Rhea" id="RHEA:14445"/>
        <dbReference type="ChEBI" id="CHEBI:15354"/>
        <dbReference type="ChEBI" id="CHEBI:15377"/>
        <dbReference type="ChEBI" id="CHEBI:15378"/>
        <dbReference type="ChEBI" id="CHEBI:57643"/>
        <dbReference type="ChEBI" id="CHEBI:58608"/>
        <dbReference type="EC" id="3.1.4.4"/>
    </reaction>
</comment>
<evidence type="ECO:0000313" key="9">
    <source>
        <dbReference type="Proteomes" id="UP001483337"/>
    </source>
</evidence>
<proteinExistence type="inferred from homology"/>
<dbReference type="Pfam" id="PF12836">
    <property type="entry name" value="HHH_3"/>
    <property type="match status" value="1"/>
</dbReference>
<dbReference type="PROSITE" id="PS50035">
    <property type="entry name" value="PLD"/>
    <property type="match status" value="2"/>
</dbReference>
<dbReference type="SMART" id="SM00155">
    <property type="entry name" value="PLDc"/>
    <property type="match status" value="2"/>
</dbReference>
<name>A0ABZ2UQ14_9CYAN</name>
<evidence type="ECO:0000256" key="1">
    <source>
        <dbReference type="ARBA" id="ARBA00000798"/>
    </source>
</evidence>
<evidence type="ECO:0000256" key="6">
    <source>
        <dbReference type="ARBA" id="ARBA00023098"/>
    </source>
</evidence>
<keyword evidence="6" id="KW-0443">Lipid metabolism</keyword>
<accession>A0ABZ2UQ14</accession>
<dbReference type="EC" id="3.1.4.4" evidence="3"/>
<dbReference type="PROSITE" id="PS00018">
    <property type="entry name" value="EF_HAND_1"/>
    <property type="match status" value="1"/>
</dbReference>
<feature type="domain" description="PLD phosphodiesterase" evidence="7">
    <location>
        <begin position="390"/>
        <end position="417"/>
    </location>
</feature>
<evidence type="ECO:0000313" key="8">
    <source>
        <dbReference type="EMBL" id="WZB87221.1"/>
    </source>
</evidence>
<keyword evidence="4" id="KW-0378">Hydrolase</keyword>
<sequence length="544" mass="61286">MFIFPHFRYLSYLFLFFFTLSGCQQVQSLNQRLSPLPQDPLIQVYFNHAQSSEYQETYRQQKRLGDDLEKQILDVISQAESTIDIAVQELRLPKIAQALAEKQKTGVKVRLILENNYSRPWSNFTNTEIQNLNQREKDRYNEFQKFLDINQDNQITPEEINQRDALVIIQNNQIPWLDDTADGSAGSGLMHHKFVVVDNRFVIVTSANFTLSDTSGDLSNASSLGNANNLLKIDSPELANLFTAEFNIMWGDGPGGKPDSKFGLNKPIREPQKINLINNQITINFSPISPTQPWTNSSNGLIAKTLDTATINVDLALFVFSDQKIANTLKNRHTQTVEIRALIEPQFAYRSYSEALDMMGLALSDNCKYEVDNSPWQNPITTVGVPTLSPGDLLHHKFAIIDNKTIITGSHNWSEAANHGNDETLLIIENPQIAAHFQREFNRLYTTIKPGLPPRIKAKIDAQVSKCPQIKTPSSFQYSIGKPINLNTATQAELESLPGVGAKLAQKMIVARQKQKFTSLQDLETIPGISANTVNKWQERVTLN</sequence>
<dbReference type="Proteomes" id="UP001483337">
    <property type="component" value="Chromosome"/>
</dbReference>
<feature type="domain" description="PLD phosphodiesterase" evidence="7">
    <location>
        <begin position="186"/>
        <end position="213"/>
    </location>
</feature>
<gene>
    <name evidence="8" type="ORF">WJM97_17815</name>
</gene>
<dbReference type="Pfam" id="PF13091">
    <property type="entry name" value="PLDc_2"/>
    <property type="match status" value="2"/>
</dbReference>
<dbReference type="InterPro" id="IPR025202">
    <property type="entry name" value="PLD-like_dom"/>
</dbReference>
<dbReference type="InterPro" id="IPR010994">
    <property type="entry name" value="RuvA_2-like"/>
</dbReference>
<dbReference type="SUPFAM" id="SSF47781">
    <property type="entry name" value="RuvA domain 2-like"/>
    <property type="match status" value="1"/>
</dbReference>